<dbReference type="Pfam" id="PF08448">
    <property type="entry name" value="PAS_4"/>
    <property type="match status" value="1"/>
</dbReference>
<keyword evidence="5" id="KW-0418">Kinase</keyword>
<dbReference type="SMART" id="SM00388">
    <property type="entry name" value="HisKA"/>
    <property type="match status" value="1"/>
</dbReference>
<dbReference type="PANTHER" id="PTHR43304">
    <property type="entry name" value="PHYTOCHROME-LIKE PROTEIN CPH1"/>
    <property type="match status" value="1"/>
</dbReference>
<dbReference type="Gene3D" id="1.10.287.130">
    <property type="match status" value="1"/>
</dbReference>
<dbReference type="RefSeq" id="WP_250593903.1">
    <property type="nucleotide sequence ID" value="NZ_JAKRVY010000001.1"/>
</dbReference>
<feature type="compositionally biased region" description="Polar residues" evidence="6">
    <location>
        <begin position="496"/>
        <end position="521"/>
    </location>
</feature>
<comment type="caution">
    <text evidence="9">The sequence shown here is derived from an EMBL/GenBank/DDBJ whole genome shotgun (WGS) entry which is preliminary data.</text>
</comment>
<dbReference type="NCBIfam" id="TIGR00229">
    <property type="entry name" value="sensory_box"/>
    <property type="match status" value="1"/>
</dbReference>
<evidence type="ECO:0000313" key="10">
    <source>
        <dbReference type="Proteomes" id="UP001202674"/>
    </source>
</evidence>
<dbReference type="InterPro" id="IPR000700">
    <property type="entry name" value="PAS-assoc_C"/>
</dbReference>
<gene>
    <name evidence="9" type="ORF">AArcSt11_01485</name>
</gene>
<dbReference type="InterPro" id="IPR003661">
    <property type="entry name" value="HisK_dim/P_dom"/>
</dbReference>
<feature type="domain" description="PAS" evidence="7">
    <location>
        <begin position="103"/>
        <end position="147"/>
    </location>
</feature>
<dbReference type="Pfam" id="PF00512">
    <property type="entry name" value="HisKA"/>
    <property type="match status" value="1"/>
</dbReference>
<protein>
    <recommendedName>
        <fullName evidence="2">histidine kinase</fullName>
        <ecNumber evidence="2">2.7.13.3</ecNumber>
    </recommendedName>
</protein>
<keyword evidence="4" id="KW-0808">Transferase</keyword>
<evidence type="ECO:0000256" key="4">
    <source>
        <dbReference type="ARBA" id="ARBA00022679"/>
    </source>
</evidence>
<comment type="catalytic activity">
    <reaction evidence="1">
        <text>ATP + protein L-histidine = ADP + protein N-phospho-L-histidine.</text>
        <dbReference type="EC" id="2.7.13.3"/>
    </reaction>
</comment>
<name>A0AAE3K317_9EURY</name>
<dbReference type="InterPro" id="IPR036097">
    <property type="entry name" value="HisK_dim/P_sf"/>
</dbReference>
<dbReference type="InterPro" id="IPR000014">
    <property type="entry name" value="PAS"/>
</dbReference>
<keyword evidence="3" id="KW-0597">Phosphoprotein</keyword>
<feature type="domain" description="PAC" evidence="8">
    <location>
        <begin position="176"/>
        <end position="228"/>
    </location>
</feature>
<evidence type="ECO:0000256" key="2">
    <source>
        <dbReference type="ARBA" id="ARBA00012438"/>
    </source>
</evidence>
<evidence type="ECO:0000256" key="3">
    <source>
        <dbReference type="ARBA" id="ARBA00022553"/>
    </source>
</evidence>
<evidence type="ECO:0000259" key="7">
    <source>
        <dbReference type="PROSITE" id="PS50112"/>
    </source>
</evidence>
<dbReference type="SUPFAM" id="SSF47384">
    <property type="entry name" value="Homodimeric domain of signal transducing histidine kinase"/>
    <property type="match status" value="1"/>
</dbReference>
<dbReference type="PROSITE" id="PS50113">
    <property type="entry name" value="PAC"/>
    <property type="match status" value="1"/>
</dbReference>
<evidence type="ECO:0000256" key="1">
    <source>
        <dbReference type="ARBA" id="ARBA00000085"/>
    </source>
</evidence>
<dbReference type="EC" id="2.7.13.3" evidence="2"/>
<feature type="compositionally biased region" description="Polar residues" evidence="6">
    <location>
        <begin position="543"/>
        <end position="554"/>
    </location>
</feature>
<dbReference type="Gene3D" id="3.30.450.20">
    <property type="entry name" value="PAS domain"/>
    <property type="match status" value="1"/>
</dbReference>
<dbReference type="AlphaFoldDB" id="A0AAE3K317"/>
<evidence type="ECO:0000259" key="8">
    <source>
        <dbReference type="PROSITE" id="PS50113"/>
    </source>
</evidence>
<dbReference type="SMART" id="SM00086">
    <property type="entry name" value="PAC"/>
    <property type="match status" value="1"/>
</dbReference>
<dbReference type="InterPro" id="IPR029016">
    <property type="entry name" value="GAF-like_dom_sf"/>
</dbReference>
<feature type="non-terminal residue" evidence="9">
    <location>
        <position position="571"/>
    </location>
</feature>
<dbReference type="InterPro" id="IPR013656">
    <property type="entry name" value="PAS_4"/>
</dbReference>
<dbReference type="InterPro" id="IPR052162">
    <property type="entry name" value="Sensor_kinase/Photoreceptor"/>
</dbReference>
<dbReference type="Gene3D" id="3.30.450.40">
    <property type="match status" value="1"/>
</dbReference>
<dbReference type="InterPro" id="IPR035965">
    <property type="entry name" value="PAS-like_dom_sf"/>
</dbReference>
<dbReference type="SUPFAM" id="SSF55785">
    <property type="entry name" value="PYP-like sensor domain (PAS domain)"/>
    <property type="match status" value="1"/>
</dbReference>
<dbReference type="PANTHER" id="PTHR43304:SF1">
    <property type="entry name" value="PAC DOMAIN-CONTAINING PROTEIN"/>
    <property type="match status" value="1"/>
</dbReference>
<dbReference type="InterPro" id="IPR001610">
    <property type="entry name" value="PAC"/>
</dbReference>
<evidence type="ECO:0000313" key="9">
    <source>
        <dbReference type="EMBL" id="MCL9812322.1"/>
    </source>
</evidence>
<sequence length="571" mass="61623">MTTRHVDSISVAESADPDCIVVPDCSDVDGIEAVRRVSDTIGSATVVAVTVDATDTFAPTAKRAGADDVICLPSEDWTDDSFADLVAERLLHAAGEIEPFAEEAVLLDDLLDNIPHRVFVKNEYGQFAAVSEAKAEHYGLSREELIGLTDFELVPEIGADLREEETDIMESGDPVVNSIDEYVDDEGRRRWVSTTKAPRRDDDGEVVGIVGSTRDVTEQRRHEEMLNTLHTASRRLVAAESREEIVDVATAIPTEVPDMPAVVLAITDTGRELSFETAPEAGTDSFEQCTSTLEACYEMEEPVFMAPDEGTRRYAAIDELDSPPCVAFPLGHHGALGVVDTGEVLDESAAELAEVFAANVRTALDSAARKERLATQNERLEEFAGIVSHDLRNPLSVAQGYLELLDSDPELVSEIEAALDRIDRMSDDLLTLARDGEIVGEVGPEPIADAAALAWDTLNTEEAALVVQDDVGSINADRDRLLELLENIFSNAVEHGTTSPDSQARQDAVEHSSTNPDSYTPQDAEARDASSPAPQAQQDAVEHSSTSPDSQAQQDAEARDASSPASQAQQD</sequence>
<evidence type="ECO:0000256" key="5">
    <source>
        <dbReference type="ARBA" id="ARBA00022777"/>
    </source>
</evidence>
<organism evidence="9 10">
    <name type="scientific">Natranaeroarchaeum aerophilus</name>
    <dbReference type="NCBI Taxonomy" id="2917711"/>
    <lineage>
        <taxon>Archaea</taxon>
        <taxon>Methanobacteriati</taxon>
        <taxon>Methanobacteriota</taxon>
        <taxon>Stenosarchaea group</taxon>
        <taxon>Halobacteria</taxon>
        <taxon>Halobacteriales</taxon>
        <taxon>Natronoarchaeaceae</taxon>
        <taxon>Natranaeroarchaeum</taxon>
    </lineage>
</organism>
<feature type="region of interest" description="Disordered" evidence="6">
    <location>
        <begin position="494"/>
        <end position="571"/>
    </location>
</feature>
<reference evidence="9 10" key="1">
    <citation type="journal article" date="2022" name="Syst. Appl. Microbiol.">
        <title>Natronocalculus amylovorans gen. nov., sp. nov., and Natranaeroarchaeum aerophilus sp. nov., dominant culturable amylolytic natronoarchaea from hypersaline soda lakes in southwestern Siberia.</title>
        <authorList>
            <person name="Sorokin D.Y."/>
            <person name="Elcheninov A.G."/>
            <person name="Khizhniak T.V."/>
            <person name="Koenen M."/>
            <person name="Bale N.J."/>
            <person name="Damste J.S.S."/>
            <person name="Kublanov I.V."/>
        </authorList>
    </citation>
    <scope>NUCLEOTIDE SEQUENCE [LARGE SCALE GENOMIC DNA]</scope>
    <source>
        <strain evidence="9 10">AArc-St1-1</strain>
    </source>
</reference>
<keyword evidence="10" id="KW-1185">Reference proteome</keyword>
<feature type="compositionally biased region" description="Low complexity" evidence="6">
    <location>
        <begin position="529"/>
        <end position="539"/>
    </location>
</feature>
<dbReference type="PROSITE" id="PS50112">
    <property type="entry name" value="PAS"/>
    <property type="match status" value="1"/>
</dbReference>
<dbReference type="GO" id="GO:0000155">
    <property type="term" value="F:phosphorelay sensor kinase activity"/>
    <property type="evidence" value="ECO:0007669"/>
    <property type="project" value="InterPro"/>
</dbReference>
<dbReference type="Proteomes" id="UP001202674">
    <property type="component" value="Unassembled WGS sequence"/>
</dbReference>
<evidence type="ECO:0000256" key="6">
    <source>
        <dbReference type="SAM" id="MobiDB-lite"/>
    </source>
</evidence>
<dbReference type="CDD" id="cd00082">
    <property type="entry name" value="HisKA"/>
    <property type="match status" value="1"/>
</dbReference>
<dbReference type="EMBL" id="JAKRVY010000001">
    <property type="protein sequence ID" value="MCL9812322.1"/>
    <property type="molecule type" value="Genomic_DNA"/>
</dbReference>
<dbReference type="CDD" id="cd00130">
    <property type="entry name" value="PAS"/>
    <property type="match status" value="1"/>
</dbReference>
<proteinExistence type="predicted"/>
<dbReference type="Gene3D" id="3.40.50.2300">
    <property type="match status" value="1"/>
</dbReference>
<accession>A0AAE3K317</accession>